<dbReference type="EMBL" id="CP035088">
    <property type="protein sequence ID" value="QBZ90838.1"/>
    <property type="molecule type" value="Genomic_DNA"/>
</dbReference>
<proteinExistence type="predicted"/>
<feature type="region of interest" description="Disordered" evidence="1">
    <location>
        <begin position="1"/>
        <end position="24"/>
    </location>
</feature>
<sequence length="77" mass="8883">MRRCRTNPKKKKEKRHPDQPRKTRAECCPCGEGIYVGAKLARETCISIPATPNRLHRGQALLPPDTGYPLATWFFRY</sequence>
<reference evidence="2 3" key="1">
    <citation type="journal article" date="2019" name="Front. Microbiol.">
        <title>In silico and Genetic Analyses of Cyclic Lipopeptide Synthetic Gene Clusters in Pseudomonas sp. 11K1.</title>
        <authorList>
            <person name="Zhao H."/>
            <person name="Liu Y.P."/>
            <person name="Zhang L.Q."/>
        </authorList>
    </citation>
    <scope>NUCLEOTIDE SEQUENCE [LARGE SCALE GENOMIC DNA]</scope>
    <source>
        <strain evidence="2 3">11K1</strain>
    </source>
</reference>
<name>A0A4P7PJ54_9PSED</name>
<gene>
    <name evidence="2" type="ORF">EPZ47_19715</name>
</gene>
<evidence type="ECO:0000313" key="2">
    <source>
        <dbReference type="EMBL" id="QBZ90838.1"/>
    </source>
</evidence>
<organism evidence="2 3">
    <name type="scientific">Pseudomonas viciae</name>
    <dbReference type="NCBI Taxonomy" id="2505979"/>
    <lineage>
        <taxon>Bacteria</taxon>
        <taxon>Pseudomonadati</taxon>
        <taxon>Pseudomonadota</taxon>
        <taxon>Gammaproteobacteria</taxon>
        <taxon>Pseudomonadales</taxon>
        <taxon>Pseudomonadaceae</taxon>
        <taxon>Pseudomonas</taxon>
    </lineage>
</organism>
<feature type="compositionally biased region" description="Basic residues" evidence="1">
    <location>
        <begin position="1"/>
        <end position="14"/>
    </location>
</feature>
<protein>
    <submittedName>
        <fullName evidence="2">Uncharacterized protein</fullName>
    </submittedName>
</protein>
<evidence type="ECO:0000313" key="3">
    <source>
        <dbReference type="Proteomes" id="UP000296468"/>
    </source>
</evidence>
<dbReference type="Proteomes" id="UP000296468">
    <property type="component" value="Chromosome"/>
</dbReference>
<dbReference type="AlphaFoldDB" id="A0A4P7PJ54"/>
<feature type="compositionally biased region" description="Basic and acidic residues" evidence="1">
    <location>
        <begin position="15"/>
        <end position="24"/>
    </location>
</feature>
<evidence type="ECO:0000256" key="1">
    <source>
        <dbReference type="SAM" id="MobiDB-lite"/>
    </source>
</evidence>
<dbReference type="KEGG" id="pvk:EPZ47_19715"/>
<accession>A0A4P7PJ54</accession>